<proteinExistence type="inferred from homology"/>
<reference evidence="3 4" key="1">
    <citation type="submission" date="2020-07" db="EMBL/GenBank/DDBJ databases">
        <title>Sequencing the genomes of 1000 actinobacteria strains.</title>
        <authorList>
            <person name="Klenk H.-P."/>
        </authorList>
    </citation>
    <scope>NUCLEOTIDE SEQUENCE [LARGE SCALE GENOMIC DNA]</scope>
    <source>
        <strain evidence="3 4">DSM 45975</strain>
    </source>
</reference>
<protein>
    <submittedName>
        <fullName evidence="3">Putative alkaline shock family protein YloU</fullName>
    </submittedName>
</protein>
<gene>
    <name evidence="3" type="ORF">FHX42_001647</name>
</gene>
<comment type="caution">
    <text evidence="3">The sequence shown here is derived from an EMBL/GenBank/DDBJ whole genome shotgun (WGS) entry which is preliminary data.</text>
</comment>
<evidence type="ECO:0000256" key="1">
    <source>
        <dbReference type="ARBA" id="ARBA00005721"/>
    </source>
</evidence>
<evidence type="ECO:0000313" key="3">
    <source>
        <dbReference type="EMBL" id="MBA8824300.1"/>
    </source>
</evidence>
<organism evidence="3 4">
    <name type="scientific">Halosaccharopolyspora lacisalsi</name>
    <dbReference type="NCBI Taxonomy" id="1000566"/>
    <lineage>
        <taxon>Bacteria</taxon>
        <taxon>Bacillati</taxon>
        <taxon>Actinomycetota</taxon>
        <taxon>Actinomycetes</taxon>
        <taxon>Pseudonocardiales</taxon>
        <taxon>Pseudonocardiaceae</taxon>
        <taxon>Halosaccharopolyspora</taxon>
    </lineage>
</organism>
<dbReference type="InterPro" id="IPR005531">
    <property type="entry name" value="Asp23"/>
</dbReference>
<keyword evidence="4" id="KW-1185">Reference proteome</keyword>
<evidence type="ECO:0000256" key="2">
    <source>
        <dbReference type="SAM" id="MobiDB-lite"/>
    </source>
</evidence>
<dbReference type="RefSeq" id="WP_182543610.1">
    <property type="nucleotide sequence ID" value="NZ_JACGWZ010000002.1"/>
</dbReference>
<comment type="similarity">
    <text evidence="1">Belongs to the asp23 family.</text>
</comment>
<feature type="region of interest" description="Disordered" evidence="2">
    <location>
        <begin position="1"/>
        <end position="39"/>
    </location>
</feature>
<evidence type="ECO:0000313" key="4">
    <source>
        <dbReference type="Proteomes" id="UP000569329"/>
    </source>
</evidence>
<accession>A0A839DTQ3</accession>
<sequence length="161" mass="17021">MSRTESTQSRSEAGQSSGTEVPRQHTTTPSEQESQGSISIAPQVVQKIVALATREMTGIHAMGGGGARAYGAVRERIPGSDTTQTPGVRVEVGRKQAAIDLEVTVEYGTSLVELTRAVRRNVITAVETLAGLEVTEVNIAVNDVHVPSEGTEQQEAPARAE</sequence>
<dbReference type="EMBL" id="JACGWZ010000002">
    <property type="protein sequence ID" value="MBA8824300.1"/>
    <property type="molecule type" value="Genomic_DNA"/>
</dbReference>
<dbReference type="PANTHER" id="PTHR34297:SF3">
    <property type="entry name" value="ALKALINE SHOCK PROTEIN 23"/>
    <property type="match status" value="1"/>
</dbReference>
<dbReference type="Proteomes" id="UP000569329">
    <property type="component" value="Unassembled WGS sequence"/>
</dbReference>
<dbReference type="AlphaFoldDB" id="A0A839DTQ3"/>
<dbReference type="Pfam" id="PF03780">
    <property type="entry name" value="Asp23"/>
    <property type="match status" value="1"/>
</dbReference>
<name>A0A839DTQ3_9PSEU</name>
<dbReference type="PANTHER" id="PTHR34297">
    <property type="entry name" value="HYPOTHETICAL CYTOSOLIC PROTEIN-RELATED"/>
    <property type="match status" value="1"/>
</dbReference>